<evidence type="ECO:0000313" key="3">
    <source>
        <dbReference type="Proteomes" id="UP000032930"/>
    </source>
</evidence>
<dbReference type="RefSeq" id="WP_155271395.1">
    <property type="nucleotide sequence ID" value="NZ_CAWMEF010000001.1"/>
</dbReference>
<dbReference type="KEGG" id="xbv:XBW1_0747"/>
<name>A0A0B6X6Z9_XENBV</name>
<accession>A0A0B6X6Z9</accession>
<feature type="region of interest" description="Disordered" evidence="1">
    <location>
        <begin position="43"/>
        <end position="64"/>
    </location>
</feature>
<dbReference type="EMBL" id="FO818637">
    <property type="protein sequence ID" value="CDM88104.1"/>
    <property type="molecule type" value="Genomic_DNA"/>
</dbReference>
<evidence type="ECO:0000313" key="2">
    <source>
        <dbReference type="EMBL" id="CDM88104.1"/>
    </source>
</evidence>
<proteinExistence type="predicted"/>
<sequence length="64" mass="7196">MSRTKRVCWLYKPGALTPSARYEKGKLHYMVSDHQGMPREMLNEQDAAADDVGESGEIAGDRLQ</sequence>
<gene>
    <name evidence="2" type="ORF">XBW1_0747</name>
</gene>
<organism evidence="2 3">
    <name type="scientific">Xenorhabdus bovienii</name>
    <name type="common">Xenorhabdus nematophila subsp. bovienii</name>
    <dbReference type="NCBI Taxonomy" id="40576"/>
    <lineage>
        <taxon>Bacteria</taxon>
        <taxon>Pseudomonadati</taxon>
        <taxon>Pseudomonadota</taxon>
        <taxon>Gammaproteobacteria</taxon>
        <taxon>Enterobacterales</taxon>
        <taxon>Morganellaceae</taxon>
        <taxon>Xenorhabdus</taxon>
    </lineage>
</organism>
<dbReference type="Proteomes" id="UP000032930">
    <property type="component" value="Chromosome"/>
</dbReference>
<dbReference type="AlphaFoldDB" id="A0A0B6X6Z9"/>
<evidence type="ECO:0000256" key="1">
    <source>
        <dbReference type="SAM" id="MobiDB-lite"/>
    </source>
</evidence>
<reference evidence="2 3" key="1">
    <citation type="submission" date="2014-02" db="EMBL/GenBank/DDBJ databases">
        <authorList>
            <person name="Genoscope - CEA"/>
        </authorList>
    </citation>
    <scope>NUCLEOTIDE SEQUENCE [LARGE SCALE GENOMIC DNA]</scope>
    <source>
        <strain evidence="2 3">CS03</strain>
    </source>
</reference>
<protein>
    <submittedName>
        <fullName evidence="2">Putative Rhs-family protein</fullName>
    </submittedName>
</protein>